<organism evidence="7 8">
    <name type="scientific">Gregarina niphandrodes</name>
    <name type="common">Septate eugregarine</name>
    <dbReference type="NCBI Taxonomy" id="110365"/>
    <lineage>
        <taxon>Eukaryota</taxon>
        <taxon>Sar</taxon>
        <taxon>Alveolata</taxon>
        <taxon>Apicomplexa</taxon>
        <taxon>Conoidasida</taxon>
        <taxon>Gregarinasina</taxon>
        <taxon>Eugregarinorida</taxon>
        <taxon>Gregarinidae</taxon>
        <taxon>Gregarina</taxon>
    </lineage>
</organism>
<dbReference type="InterPro" id="IPR013761">
    <property type="entry name" value="SAM/pointed_sf"/>
</dbReference>
<dbReference type="InterPro" id="IPR011009">
    <property type="entry name" value="Kinase-like_dom_sf"/>
</dbReference>
<dbReference type="SUPFAM" id="SSF56112">
    <property type="entry name" value="Protein kinase-like (PK-like)"/>
    <property type="match status" value="1"/>
</dbReference>
<dbReference type="Gene3D" id="1.10.150.50">
    <property type="entry name" value="Transcription Factor, Ets-1"/>
    <property type="match status" value="1"/>
</dbReference>
<dbReference type="eggNOG" id="KOG0192">
    <property type="taxonomic scope" value="Eukaryota"/>
</dbReference>
<evidence type="ECO:0000259" key="6">
    <source>
        <dbReference type="PROSITE" id="PS50011"/>
    </source>
</evidence>
<dbReference type="PROSITE" id="PS50011">
    <property type="entry name" value="PROTEIN_KINASE_DOM"/>
    <property type="match status" value="1"/>
</dbReference>
<keyword evidence="2" id="KW-0547">Nucleotide-binding</keyword>
<accession>A0A023AYC4</accession>
<evidence type="ECO:0000256" key="3">
    <source>
        <dbReference type="ARBA" id="ARBA00022777"/>
    </source>
</evidence>
<dbReference type="Proteomes" id="UP000019763">
    <property type="component" value="Unassembled WGS sequence"/>
</dbReference>
<dbReference type="InterPro" id="IPR051681">
    <property type="entry name" value="Ser/Thr_Kinases-Pseudokinases"/>
</dbReference>
<evidence type="ECO:0000256" key="4">
    <source>
        <dbReference type="ARBA" id="ARBA00022840"/>
    </source>
</evidence>
<dbReference type="SUPFAM" id="SSF47769">
    <property type="entry name" value="SAM/Pointed domain"/>
    <property type="match status" value="1"/>
</dbReference>
<feature type="compositionally biased region" description="Polar residues" evidence="5">
    <location>
        <begin position="236"/>
        <end position="259"/>
    </location>
</feature>
<dbReference type="VEuPathDB" id="CryptoDB:GNI_163360"/>
<proteinExistence type="predicted"/>
<feature type="region of interest" description="Disordered" evidence="5">
    <location>
        <begin position="307"/>
        <end position="408"/>
    </location>
</feature>
<feature type="compositionally biased region" description="Low complexity" evidence="5">
    <location>
        <begin position="391"/>
        <end position="408"/>
    </location>
</feature>
<feature type="region of interest" description="Disordered" evidence="5">
    <location>
        <begin position="1"/>
        <end position="29"/>
    </location>
</feature>
<dbReference type="EMBL" id="AFNH02001218">
    <property type="protein sequence ID" value="EZG43659.1"/>
    <property type="molecule type" value="Genomic_DNA"/>
</dbReference>
<dbReference type="Gene3D" id="2.160.20.80">
    <property type="entry name" value="E3 ubiquitin-protein ligase SopA"/>
    <property type="match status" value="1"/>
</dbReference>
<dbReference type="PANTHER" id="PTHR44329">
    <property type="entry name" value="SERINE/THREONINE-PROTEIN KINASE TNNI3K-RELATED"/>
    <property type="match status" value="1"/>
</dbReference>
<evidence type="ECO:0000313" key="8">
    <source>
        <dbReference type="Proteomes" id="UP000019763"/>
    </source>
</evidence>
<dbReference type="OrthoDB" id="371082at2759"/>
<dbReference type="Gene3D" id="1.10.510.10">
    <property type="entry name" value="Transferase(Phosphotransferase) domain 1"/>
    <property type="match status" value="1"/>
</dbReference>
<name>A0A023AYC4_GRENI</name>
<dbReference type="SMART" id="SM00220">
    <property type="entry name" value="S_TKc"/>
    <property type="match status" value="1"/>
</dbReference>
<keyword evidence="3 7" id="KW-0418">Kinase</keyword>
<dbReference type="Pfam" id="PF00069">
    <property type="entry name" value="Pkinase"/>
    <property type="match status" value="1"/>
</dbReference>
<gene>
    <name evidence="7" type="ORF">GNI_163360</name>
</gene>
<dbReference type="GeneID" id="22915655"/>
<feature type="compositionally biased region" description="Polar residues" evidence="5">
    <location>
        <begin position="373"/>
        <end position="382"/>
    </location>
</feature>
<feature type="compositionally biased region" description="Low complexity" evidence="5">
    <location>
        <begin position="260"/>
        <end position="273"/>
    </location>
</feature>
<evidence type="ECO:0000313" key="7">
    <source>
        <dbReference type="EMBL" id="EZG43659.1"/>
    </source>
</evidence>
<evidence type="ECO:0000256" key="1">
    <source>
        <dbReference type="ARBA" id="ARBA00022679"/>
    </source>
</evidence>
<keyword evidence="4" id="KW-0067">ATP-binding</keyword>
<dbReference type="CDD" id="cd00180">
    <property type="entry name" value="PKc"/>
    <property type="match status" value="1"/>
</dbReference>
<feature type="compositionally biased region" description="Pro residues" evidence="5">
    <location>
        <begin position="1"/>
        <end position="23"/>
    </location>
</feature>
<keyword evidence="8" id="KW-1185">Reference proteome</keyword>
<dbReference type="InterPro" id="IPR008271">
    <property type="entry name" value="Ser/Thr_kinase_AS"/>
</dbReference>
<feature type="region of interest" description="Disordered" evidence="5">
    <location>
        <begin position="229"/>
        <end position="279"/>
    </location>
</feature>
<protein>
    <submittedName>
        <fullName evidence="7">Protein kinase</fullName>
    </submittedName>
</protein>
<comment type="caution">
    <text evidence="7">The sequence shown here is derived from an EMBL/GenBank/DDBJ whole genome shotgun (WGS) entry which is preliminary data.</text>
</comment>
<feature type="domain" description="Protein kinase" evidence="6">
    <location>
        <begin position="390"/>
        <end position="696"/>
    </location>
</feature>
<dbReference type="RefSeq" id="XP_011133113.1">
    <property type="nucleotide sequence ID" value="XM_011134811.1"/>
</dbReference>
<dbReference type="PROSITE" id="PS00108">
    <property type="entry name" value="PROTEIN_KINASE_ST"/>
    <property type="match status" value="1"/>
</dbReference>
<feature type="non-terminal residue" evidence="7">
    <location>
        <position position="1"/>
    </location>
</feature>
<sequence length="713" mass="75561">PSGPPWSGPSGPPWSGGPPPVWSGPPGCGPAGCGPVGGRGRLLEEHRRRVASWFGFGGKRLRGLVTWTWSSEDLARFLSAVGLPDVALSVVRSGLCGVDLLHLTREELEAVLCVTEEHKLEFLLAAFRTLVIATDDTDMLFPLGPTRTPRDCEVFQSPDFMLKKKLGVGGHAVVYQACLEGQHDVAIKCFPHYKNKTAVPCGPLPCAAGPLTGSLLGGPNEVNGSLLDTPHENINKIPSHTPSRASLSRTSCSRASPVQASLSRTSLSRASPTQAPLSRASLGGACLSRASPTETCLSQTSQVITPRGVTTRGLSPNRLSPKDVARGVAGLGDIDGRRGADEAVGVFGPQPPTAGPDRGSVLAVGSLVRSGSPAASSGTLRPSSPRDRSASESTGAGSAATGSVAAGSDKSVAAGLTDRVAGTLKSFRRWIRGNSDKLPAIVLNSPEPVLRPGANACPASALFCPRSSGERARDRELLVLQSLPLSPYLLRCFGQVGGSITGLVLEYCQRGAIHDAVMPHTSTSGAALETVPSRKQLVHHFADVAEGLALLHETGYVHRDIKPSNFLVDAEGVAKLSDFGMAAHYRGMNPVYLSSFGNMYYAAPEVLKGEGFWPASDVFSFGVSFWEALTRTGSYPGMTKGQIFCAVCTDSYSEIFSDRFHEMDHELVDLIKRTLVYDHKKRPTSRCVANTLKDILRRNSAVALSRIQSLFDI</sequence>
<keyword evidence="1" id="KW-0808">Transferase</keyword>
<dbReference type="GO" id="GO:0005524">
    <property type="term" value="F:ATP binding"/>
    <property type="evidence" value="ECO:0007669"/>
    <property type="project" value="UniProtKB-KW"/>
</dbReference>
<dbReference type="SUPFAM" id="SSF141571">
    <property type="entry name" value="Pentapeptide repeat-like"/>
    <property type="match status" value="1"/>
</dbReference>
<dbReference type="AlphaFoldDB" id="A0A023AYC4"/>
<reference evidence="7" key="1">
    <citation type="submission" date="2013-12" db="EMBL/GenBank/DDBJ databases">
        <authorList>
            <person name="Omoto C.K."/>
            <person name="Sibley D."/>
            <person name="Venepally P."/>
            <person name="Hadjithomas M."/>
            <person name="Karamycheva S."/>
            <person name="Brunk B."/>
            <person name="Roos D."/>
            <person name="Caler E."/>
            <person name="Lorenzi H."/>
        </authorList>
    </citation>
    <scope>NUCLEOTIDE SEQUENCE</scope>
</reference>
<dbReference type="PANTHER" id="PTHR44329:SF288">
    <property type="entry name" value="MITOGEN-ACTIVATED PROTEIN KINASE KINASE KINASE 20"/>
    <property type="match status" value="1"/>
</dbReference>
<dbReference type="InterPro" id="IPR000719">
    <property type="entry name" value="Prot_kinase_dom"/>
</dbReference>
<evidence type="ECO:0000256" key="5">
    <source>
        <dbReference type="SAM" id="MobiDB-lite"/>
    </source>
</evidence>
<dbReference type="GO" id="GO:0004674">
    <property type="term" value="F:protein serine/threonine kinase activity"/>
    <property type="evidence" value="ECO:0007669"/>
    <property type="project" value="TreeGrafter"/>
</dbReference>
<evidence type="ECO:0000256" key="2">
    <source>
        <dbReference type="ARBA" id="ARBA00022741"/>
    </source>
</evidence>